<accession>A0A8J2JML7</accession>
<feature type="transmembrane region" description="Helical" evidence="1">
    <location>
        <begin position="74"/>
        <end position="97"/>
    </location>
</feature>
<gene>
    <name evidence="2" type="ORF">AFUS01_LOCUS12388</name>
</gene>
<protein>
    <recommendedName>
        <fullName evidence="4">Gustatory receptor</fullName>
    </recommendedName>
</protein>
<dbReference type="EMBL" id="CAJVCH010097664">
    <property type="protein sequence ID" value="CAG7723292.1"/>
    <property type="molecule type" value="Genomic_DNA"/>
</dbReference>
<organism evidence="2 3">
    <name type="scientific">Allacma fusca</name>
    <dbReference type="NCBI Taxonomy" id="39272"/>
    <lineage>
        <taxon>Eukaryota</taxon>
        <taxon>Metazoa</taxon>
        <taxon>Ecdysozoa</taxon>
        <taxon>Arthropoda</taxon>
        <taxon>Hexapoda</taxon>
        <taxon>Collembola</taxon>
        <taxon>Symphypleona</taxon>
        <taxon>Sminthuridae</taxon>
        <taxon>Allacma</taxon>
    </lineage>
</organism>
<evidence type="ECO:0000313" key="3">
    <source>
        <dbReference type="Proteomes" id="UP000708208"/>
    </source>
</evidence>
<evidence type="ECO:0000256" key="1">
    <source>
        <dbReference type="SAM" id="Phobius"/>
    </source>
</evidence>
<keyword evidence="3" id="KW-1185">Reference proteome</keyword>
<dbReference type="AlphaFoldDB" id="A0A8J2JML7"/>
<keyword evidence="1" id="KW-1133">Transmembrane helix</keyword>
<feature type="transmembrane region" description="Helical" evidence="1">
    <location>
        <begin position="168"/>
        <end position="194"/>
    </location>
</feature>
<feature type="transmembrane region" description="Helical" evidence="1">
    <location>
        <begin position="125"/>
        <end position="148"/>
    </location>
</feature>
<sequence length="269" mass="30935">MSGCFPVTSVKPNSINFTFKWNSFITTYSMAVLLLHNVFFIDNFISSETKIMTLTVYERIIVYPFLLAAQISDIMIRSTSIFLCPVILDMVVIMGSLRKEEQGLMPESLNESQLLIRPASKGQFLMFYLVCAIASFLIGWQYFFYYLILEPGKITSMLRTDTGFDWVLIVISLVVNLFHCLATITALSFLVAAFQRCLQDDRHELCREADTAQLKNTINWMLCWKWELTALNFFTINRRLVTGVFAVLVTYVVKVDFMEIVFLGPKHPT</sequence>
<evidence type="ECO:0008006" key="4">
    <source>
        <dbReference type="Google" id="ProtNLM"/>
    </source>
</evidence>
<keyword evidence="1" id="KW-0472">Membrane</keyword>
<feature type="transmembrane region" description="Helical" evidence="1">
    <location>
        <begin position="21"/>
        <end position="39"/>
    </location>
</feature>
<reference evidence="2" key="1">
    <citation type="submission" date="2021-06" db="EMBL/GenBank/DDBJ databases">
        <authorList>
            <person name="Hodson N. C."/>
            <person name="Mongue J. A."/>
            <person name="Jaron S. K."/>
        </authorList>
    </citation>
    <scope>NUCLEOTIDE SEQUENCE</scope>
</reference>
<dbReference type="Proteomes" id="UP000708208">
    <property type="component" value="Unassembled WGS sequence"/>
</dbReference>
<keyword evidence="1" id="KW-0812">Transmembrane</keyword>
<evidence type="ECO:0000313" key="2">
    <source>
        <dbReference type="EMBL" id="CAG7723292.1"/>
    </source>
</evidence>
<comment type="caution">
    <text evidence="2">The sequence shown here is derived from an EMBL/GenBank/DDBJ whole genome shotgun (WGS) entry which is preliminary data.</text>
</comment>
<name>A0A8J2JML7_9HEXA</name>
<proteinExistence type="predicted"/>